<sequence length="465" mass="50039">MSDRSLKKSLSGKSNRPNEIVVEDADENLDLISVNRVVITSFNAVLNKPGRRSFEQAKIANPESDDDKKHGNDPRLYTIPEVPLGTLSRLVLEARNVTSKLQSISTTKAASKTESDPSSKPTRSNSTIRPSNIPTLRPSNIPTLRPSNIGPTFPTVVRSSSAPKKTTTASASASVLVSYPKRTVSRSLTPVSRKTPASRSPTPSRITTTTTTSITPSFKKAGDAQRSRSLTPRSKPQIAATSAPLSSKTSVRSVSVTSRPSVTSTPRTPPRLKETVTLAFGRPVGTTTGNVNSPKRNTSPDVTRTRPKGRSASPSSLIPTFSGVSHTSATQKSTTVTDSKRSGRKVSKASVQIANNHLEARNGKGGTNPFSSTMLYPHSIRSSSLRKRCDSSEGSSSSNHEEEEGKSLTKEGNTDQKKDSARYEALLDVKDVKDTNWLLTLDDETNPSLIFDNAFDSPPEPFSPL</sequence>
<protein>
    <submittedName>
        <fullName evidence="2">Uncharacterized protein</fullName>
    </submittedName>
</protein>
<feature type="compositionally biased region" description="Polar residues" evidence="1">
    <location>
        <begin position="285"/>
        <end position="302"/>
    </location>
</feature>
<keyword evidence="3" id="KW-1185">Reference proteome</keyword>
<evidence type="ECO:0000313" key="2">
    <source>
        <dbReference type="EMBL" id="CAA7019312.1"/>
    </source>
</evidence>
<feature type="compositionally biased region" description="Polar residues" evidence="1">
    <location>
        <begin position="227"/>
        <end position="245"/>
    </location>
</feature>
<feature type="compositionally biased region" description="Polar residues" evidence="1">
    <location>
        <begin position="312"/>
        <end position="337"/>
    </location>
</feature>
<gene>
    <name evidence="2" type="ORF">MERR_LOCUS6547</name>
</gene>
<reference evidence="2" key="1">
    <citation type="submission" date="2020-01" db="EMBL/GenBank/DDBJ databases">
        <authorList>
            <person name="Mishra B."/>
        </authorList>
    </citation>
    <scope>NUCLEOTIDE SEQUENCE [LARGE SCALE GENOMIC DNA]</scope>
</reference>
<feature type="region of interest" description="Disordered" evidence="1">
    <location>
        <begin position="186"/>
        <end position="419"/>
    </location>
</feature>
<dbReference type="AlphaFoldDB" id="A0A6D2HRE9"/>
<feature type="compositionally biased region" description="Low complexity" evidence="1">
    <location>
        <begin position="159"/>
        <end position="174"/>
    </location>
</feature>
<feature type="compositionally biased region" description="Basic and acidic residues" evidence="1">
    <location>
        <begin position="399"/>
        <end position="419"/>
    </location>
</feature>
<organism evidence="2 3">
    <name type="scientific">Microthlaspi erraticum</name>
    <dbReference type="NCBI Taxonomy" id="1685480"/>
    <lineage>
        <taxon>Eukaryota</taxon>
        <taxon>Viridiplantae</taxon>
        <taxon>Streptophyta</taxon>
        <taxon>Embryophyta</taxon>
        <taxon>Tracheophyta</taxon>
        <taxon>Spermatophyta</taxon>
        <taxon>Magnoliopsida</taxon>
        <taxon>eudicotyledons</taxon>
        <taxon>Gunneridae</taxon>
        <taxon>Pentapetalae</taxon>
        <taxon>rosids</taxon>
        <taxon>malvids</taxon>
        <taxon>Brassicales</taxon>
        <taxon>Brassicaceae</taxon>
        <taxon>Coluteocarpeae</taxon>
        <taxon>Microthlaspi</taxon>
    </lineage>
</organism>
<feature type="region of interest" description="Disordered" evidence="1">
    <location>
        <begin position="101"/>
        <end position="174"/>
    </location>
</feature>
<comment type="caution">
    <text evidence="2">The sequence shown here is derived from an EMBL/GenBank/DDBJ whole genome shotgun (WGS) entry which is preliminary data.</text>
</comment>
<proteinExistence type="predicted"/>
<name>A0A6D2HRE9_9BRAS</name>
<accession>A0A6D2HRE9</accession>
<feature type="compositionally biased region" description="Low complexity" evidence="1">
    <location>
        <begin position="246"/>
        <end position="266"/>
    </location>
</feature>
<feature type="compositionally biased region" description="Polar residues" evidence="1">
    <location>
        <begin position="101"/>
        <end position="110"/>
    </location>
</feature>
<dbReference type="EMBL" id="CACVBM020000444">
    <property type="protein sequence ID" value="CAA7019312.1"/>
    <property type="molecule type" value="Genomic_DNA"/>
</dbReference>
<evidence type="ECO:0000256" key="1">
    <source>
        <dbReference type="SAM" id="MobiDB-lite"/>
    </source>
</evidence>
<dbReference type="Proteomes" id="UP000467841">
    <property type="component" value="Unassembled WGS sequence"/>
</dbReference>
<feature type="compositionally biased region" description="Polar residues" evidence="1">
    <location>
        <begin position="118"/>
        <end position="150"/>
    </location>
</feature>
<feature type="compositionally biased region" description="Low complexity" evidence="1">
    <location>
        <begin position="195"/>
        <end position="217"/>
    </location>
</feature>
<feature type="region of interest" description="Disordered" evidence="1">
    <location>
        <begin position="55"/>
        <end position="77"/>
    </location>
</feature>
<evidence type="ECO:0000313" key="3">
    <source>
        <dbReference type="Proteomes" id="UP000467841"/>
    </source>
</evidence>
<dbReference type="OrthoDB" id="1099595at2759"/>